<dbReference type="GO" id="GO:0006559">
    <property type="term" value="P:L-phenylalanine catabolic process"/>
    <property type="evidence" value="ECO:0007669"/>
    <property type="project" value="TreeGrafter"/>
</dbReference>
<dbReference type="CDD" id="cd03191">
    <property type="entry name" value="GST_C_Zeta"/>
    <property type="match status" value="1"/>
</dbReference>
<evidence type="ECO:0000313" key="5">
    <source>
        <dbReference type="Proteomes" id="UP000216225"/>
    </source>
</evidence>
<reference evidence="4 5" key="1">
    <citation type="submission" date="2018-09" db="EMBL/GenBank/DDBJ databases">
        <title>Genome comparison of Alicycliphilus sp. BQ1, a polyurethanolytic bacterium, with its closest phylogenetic relatives Alicycliphilus denitrificans BC and K601, unable to attack polyurethane.</title>
        <authorList>
            <person name="Loza-Tavera H."/>
            <person name="Lozano L."/>
            <person name="Cevallos M."/>
            <person name="Maya-Lucas O."/>
            <person name="Garcia-Mena J."/>
            <person name="Hernandez J."/>
        </authorList>
    </citation>
    <scope>NUCLEOTIDE SEQUENCE [LARGE SCALE GENOMIC DNA]</scope>
    <source>
        <strain evidence="4 5">BQ1</strain>
    </source>
</reference>
<name>A0A3R7EH57_9BURK</name>
<dbReference type="SFLD" id="SFLDS00019">
    <property type="entry name" value="Glutathione_Transferase_(cytos"/>
    <property type="match status" value="1"/>
</dbReference>
<gene>
    <name evidence="4" type="primary">maiA</name>
    <name evidence="4" type="ORF">CE154_008165</name>
</gene>
<dbReference type="PANTHER" id="PTHR42673:SF4">
    <property type="entry name" value="MALEYLACETOACETATE ISOMERASE"/>
    <property type="match status" value="1"/>
</dbReference>
<proteinExistence type="inferred from homology"/>
<keyword evidence="4" id="KW-0413">Isomerase</keyword>
<dbReference type="InterPro" id="IPR034330">
    <property type="entry name" value="GST_Zeta_C"/>
</dbReference>
<evidence type="ECO:0000313" key="4">
    <source>
        <dbReference type="EMBL" id="RKJ99680.1"/>
    </source>
</evidence>
<dbReference type="RefSeq" id="WP_094436771.1">
    <property type="nucleotide sequence ID" value="NZ_NKDB02000001.1"/>
</dbReference>
<evidence type="ECO:0000259" key="2">
    <source>
        <dbReference type="PROSITE" id="PS50404"/>
    </source>
</evidence>
<dbReference type="InterPro" id="IPR040079">
    <property type="entry name" value="Glutathione_S-Trfase"/>
</dbReference>
<dbReference type="CDD" id="cd03042">
    <property type="entry name" value="GST_N_Zeta"/>
    <property type="match status" value="1"/>
</dbReference>
<dbReference type="InterPro" id="IPR005955">
    <property type="entry name" value="GST_Zeta"/>
</dbReference>
<evidence type="ECO:0000256" key="1">
    <source>
        <dbReference type="ARBA" id="ARBA00010007"/>
    </source>
</evidence>
<dbReference type="SUPFAM" id="SSF47616">
    <property type="entry name" value="GST C-terminal domain-like"/>
    <property type="match status" value="1"/>
</dbReference>
<organism evidence="4 5">
    <name type="scientific">Alicycliphilus denitrificans</name>
    <dbReference type="NCBI Taxonomy" id="179636"/>
    <lineage>
        <taxon>Bacteria</taxon>
        <taxon>Pseudomonadati</taxon>
        <taxon>Pseudomonadota</taxon>
        <taxon>Betaproteobacteria</taxon>
        <taxon>Burkholderiales</taxon>
        <taxon>Comamonadaceae</taxon>
        <taxon>Alicycliphilus</taxon>
    </lineage>
</organism>
<sequence length="221" mass="24570">MKLYNYFRSSASFRVRIALELKGLPYDYVPVHLQKGEQRAPAYAGRLGDALVPALQTDGGHLLAQSMAIIEYLDETHPEPPLLPGDALARAHVRALAQMVACEIHPLNNLRVLKYLKHQLKVPDAAKDGWYHHWVRQGLEAFERQLALLDRERAAAGLAPSRLCWGDAPTLADCCLVPQIFNGQRFDVDLGGLPRTMAAFEACMQLPAFQRAQPGACPDHE</sequence>
<dbReference type="NCBIfam" id="TIGR01262">
    <property type="entry name" value="maiA"/>
    <property type="match status" value="1"/>
</dbReference>
<accession>A0A3R7EH57</accession>
<evidence type="ECO:0000259" key="3">
    <source>
        <dbReference type="PROSITE" id="PS50405"/>
    </source>
</evidence>
<dbReference type="Gene3D" id="3.40.30.10">
    <property type="entry name" value="Glutaredoxin"/>
    <property type="match status" value="1"/>
</dbReference>
<comment type="caution">
    <text evidence="4">The sequence shown here is derived from an EMBL/GenBank/DDBJ whole genome shotgun (WGS) entry which is preliminary data.</text>
</comment>
<feature type="domain" description="GST C-terminal" evidence="3">
    <location>
        <begin position="86"/>
        <end position="221"/>
    </location>
</feature>
<feature type="domain" description="GST N-terminal" evidence="2">
    <location>
        <begin position="1"/>
        <end position="81"/>
    </location>
</feature>
<dbReference type="EC" id="5.2.1.2" evidence="4"/>
<dbReference type="Proteomes" id="UP000216225">
    <property type="component" value="Unassembled WGS sequence"/>
</dbReference>
<dbReference type="InterPro" id="IPR034333">
    <property type="entry name" value="GST_Zeta_N"/>
</dbReference>
<dbReference type="Pfam" id="PF13409">
    <property type="entry name" value="GST_N_2"/>
    <property type="match status" value="1"/>
</dbReference>
<dbReference type="SUPFAM" id="SSF52833">
    <property type="entry name" value="Thioredoxin-like"/>
    <property type="match status" value="1"/>
</dbReference>
<dbReference type="SFLD" id="SFLDG00358">
    <property type="entry name" value="Main_(cytGST)"/>
    <property type="match status" value="1"/>
</dbReference>
<dbReference type="GO" id="GO:0005737">
    <property type="term" value="C:cytoplasm"/>
    <property type="evidence" value="ECO:0007669"/>
    <property type="project" value="InterPro"/>
</dbReference>
<protein>
    <submittedName>
        <fullName evidence="4">Maleylacetoacetate isomerase</fullName>
        <ecNumber evidence="4">5.2.1.2</ecNumber>
    </submittedName>
</protein>
<dbReference type="AlphaFoldDB" id="A0A3R7EH57"/>
<dbReference type="GO" id="GO:0006749">
    <property type="term" value="P:glutathione metabolic process"/>
    <property type="evidence" value="ECO:0007669"/>
    <property type="project" value="TreeGrafter"/>
</dbReference>
<dbReference type="GO" id="GO:0016034">
    <property type="term" value="F:maleylacetoacetate isomerase activity"/>
    <property type="evidence" value="ECO:0007669"/>
    <property type="project" value="UniProtKB-EC"/>
</dbReference>
<dbReference type="InterPro" id="IPR004045">
    <property type="entry name" value="Glutathione_S-Trfase_N"/>
</dbReference>
<dbReference type="PROSITE" id="PS50404">
    <property type="entry name" value="GST_NTER"/>
    <property type="match status" value="1"/>
</dbReference>
<dbReference type="InterPro" id="IPR036282">
    <property type="entry name" value="Glutathione-S-Trfase_C_sf"/>
</dbReference>
<dbReference type="PANTHER" id="PTHR42673">
    <property type="entry name" value="MALEYLACETOACETATE ISOMERASE"/>
    <property type="match status" value="1"/>
</dbReference>
<dbReference type="GO" id="GO:0004364">
    <property type="term" value="F:glutathione transferase activity"/>
    <property type="evidence" value="ECO:0007669"/>
    <property type="project" value="TreeGrafter"/>
</dbReference>
<dbReference type="InterPro" id="IPR010987">
    <property type="entry name" value="Glutathione-S-Trfase_C-like"/>
</dbReference>
<dbReference type="EMBL" id="NKDB02000001">
    <property type="protein sequence ID" value="RKJ99680.1"/>
    <property type="molecule type" value="Genomic_DNA"/>
</dbReference>
<comment type="similarity">
    <text evidence="1">Belongs to the GST superfamily. Zeta family.</text>
</comment>
<dbReference type="PROSITE" id="PS50405">
    <property type="entry name" value="GST_CTER"/>
    <property type="match status" value="1"/>
</dbReference>
<dbReference type="InterPro" id="IPR036249">
    <property type="entry name" value="Thioredoxin-like_sf"/>
</dbReference>
<dbReference type="Gene3D" id="1.20.1050.10">
    <property type="match status" value="1"/>
</dbReference>